<organism evidence="1 2">
    <name type="scientific">Roseibacillus ishigakijimensis</name>
    <dbReference type="NCBI Taxonomy" id="454146"/>
    <lineage>
        <taxon>Bacteria</taxon>
        <taxon>Pseudomonadati</taxon>
        <taxon>Verrucomicrobiota</taxon>
        <taxon>Verrucomicrobiia</taxon>
        <taxon>Verrucomicrobiales</taxon>
        <taxon>Verrucomicrobiaceae</taxon>
        <taxon>Roseibacillus</taxon>
    </lineage>
</organism>
<dbReference type="EMBL" id="JAENIO010000030">
    <property type="protein sequence ID" value="MBK1834743.1"/>
    <property type="molecule type" value="Genomic_DNA"/>
</dbReference>
<dbReference type="PROSITE" id="PS51257">
    <property type="entry name" value="PROKAR_LIPOPROTEIN"/>
    <property type="match status" value="1"/>
</dbReference>
<evidence type="ECO:0000313" key="1">
    <source>
        <dbReference type="EMBL" id="MBK1834743.1"/>
    </source>
</evidence>
<dbReference type="Proteomes" id="UP000604083">
    <property type="component" value="Unassembled WGS sequence"/>
</dbReference>
<comment type="caution">
    <text evidence="1">The sequence shown here is derived from an EMBL/GenBank/DDBJ whole genome shotgun (WGS) entry which is preliminary data.</text>
</comment>
<dbReference type="RefSeq" id="WP_200392177.1">
    <property type="nucleotide sequence ID" value="NZ_JAENIO010000030.1"/>
</dbReference>
<evidence type="ECO:0008006" key="3">
    <source>
        <dbReference type="Google" id="ProtNLM"/>
    </source>
</evidence>
<protein>
    <recommendedName>
        <fullName evidence="3">Lipoprotein</fullName>
    </recommendedName>
</protein>
<keyword evidence="2" id="KW-1185">Reference proteome</keyword>
<reference evidence="1" key="1">
    <citation type="submission" date="2021-01" db="EMBL/GenBank/DDBJ databases">
        <title>Modified the classification status of verrucomicrobia.</title>
        <authorList>
            <person name="Feng X."/>
        </authorList>
    </citation>
    <scope>NUCLEOTIDE SEQUENCE</scope>
    <source>
        <strain evidence="1">KCTC 12986</strain>
    </source>
</reference>
<gene>
    <name evidence="1" type="ORF">JIN78_11780</name>
</gene>
<name>A0A934RPU1_9BACT</name>
<sequence length="124" mass="13934">MKPLSIKLFLAIAILSSACKKENTQSSSMTQQEWSQLQNFLDEGEQLAREFESYFPKKGYQFSPVYSAPKEGIPSISEAPLFFIEVLDSRELTSEELSHIKKKLKNKGHGEVLLLPPSSLSKPS</sequence>
<dbReference type="AlphaFoldDB" id="A0A934RPU1"/>
<proteinExistence type="predicted"/>
<accession>A0A934RPU1</accession>
<evidence type="ECO:0000313" key="2">
    <source>
        <dbReference type="Proteomes" id="UP000604083"/>
    </source>
</evidence>